<reference evidence="13 14" key="1">
    <citation type="submission" date="2016-04" db="EMBL/GenBank/DDBJ databases">
        <title>A degradative enzymes factory behind the ericoid mycorrhizal symbiosis.</title>
        <authorList>
            <consortium name="DOE Joint Genome Institute"/>
            <person name="Martino E."/>
            <person name="Morin E."/>
            <person name="Grelet G."/>
            <person name="Kuo A."/>
            <person name="Kohler A."/>
            <person name="Daghino S."/>
            <person name="Barry K."/>
            <person name="Choi C."/>
            <person name="Cichocki N."/>
            <person name="Clum A."/>
            <person name="Copeland A."/>
            <person name="Hainaut M."/>
            <person name="Haridas S."/>
            <person name="Labutti K."/>
            <person name="Lindquist E."/>
            <person name="Lipzen A."/>
            <person name="Khouja H.-R."/>
            <person name="Murat C."/>
            <person name="Ohm R."/>
            <person name="Olson A."/>
            <person name="Spatafora J."/>
            <person name="Veneault-Fourrey C."/>
            <person name="Henrissat B."/>
            <person name="Grigoriev I."/>
            <person name="Martin F."/>
            <person name="Perotto S."/>
        </authorList>
    </citation>
    <scope>NUCLEOTIDE SEQUENCE [LARGE SCALE GENOMIC DNA]</scope>
    <source>
        <strain evidence="13 14">E</strain>
    </source>
</reference>
<evidence type="ECO:0000313" key="13">
    <source>
        <dbReference type="EMBL" id="PMD63387.1"/>
    </source>
</evidence>
<feature type="compositionally biased region" description="Low complexity" evidence="10">
    <location>
        <begin position="640"/>
        <end position="653"/>
    </location>
</feature>
<feature type="compositionally biased region" description="Low complexity" evidence="10">
    <location>
        <begin position="496"/>
        <end position="507"/>
    </location>
</feature>
<dbReference type="InterPro" id="IPR001126">
    <property type="entry name" value="UmuC"/>
</dbReference>
<evidence type="ECO:0000256" key="6">
    <source>
        <dbReference type="ARBA" id="ARBA00022833"/>
    </source>
</evidence>
<dbReference type="InterPro" id="IPR041298">
    <property type="entry name" value="UBZ3"/>
</dbReference>
<dbReference type="FunFam" id="3.30.70.270:FF:000056">
    <property type="entry name" value="Sister chromatid cohesion protein Eso1"/>
    <property type="match status" value="1"/>
</dbReference>
<dbReference type="Pfam" id="PF18439">
    <property type="entry name" value="zf_UBZ"/>
    <property type="match status" value="1"/>
</dbReference>
<evidence type="ECO:0000256" key="4">
    <source>
        <dbReference type="ARBA" id="ARBA00022763"/>
    </source>
</evidence>
<evidence type="ECO:0000256" key="8">
    <source>
        <dbReference type="ARBA" id="ARBA00023242"/>
    </source>
</evidence>
<dbReference type="InterPro" id="IPR052230">
    <property type="entry name" value="DNA_polymerase_eta"/>
</dbReference>
<dbReference type="InterPro" id="IPR043128">
    <property type="entry name" value="Rev_trsase/Diguanyl_cyclase"/>
</dbReference>
<dbReference type="RefSeq" id="XP_024740291.1">
    <property type="nucleotide sequence ID" value="XM_024884645.1"/>
</dbReference>
<dbReference type="InParanoid" id="A0A2J6TK40"/>
<feature type="compositionally biased region" description="Basic and acidic residues" evidence="10">
    <location>
        <begin position="510"/>
        <end position="519"/>
    </location>
</feature>
<dbReference type="Gene3D" id="3.30.70.270">
    <property type="match status" value="1"/>
</dbReference>
<keyword evidence="5" id="KW-0863">Zinc-finger</keyword>
<dbReference type="GO" id="GO:0009314">
    <property type="term" value="P:response to radiation"/>
    <property type="evidence" value="ECO:0007669"/>
    <property type="project" value="TreeGrafter"/>
</dbReference>
<dbReference type="PROSITE" id="PS51907">
    <property type="entry name" value="ZF_UBZ3"/>
    <property type="match status" value="1"/>
</dbReference>
<dbReference type="Gene3D" id="3.30.1490.100">
    <property type="entry name" value="DNA polymerase, Y-family, little finger domain"/>
    <property type="match status" value="1"/>
</dbReference>
<feature type="domain" description="UBZ3-type" evidence="12">
    <location>
        <begin position="594"/>
        <end position="628"/>
    </location>
</feature>
<keyword evidence="14" id="KW-1185">Reference proteome</keyword>
<dbReference type="GO" id="GO:0008270">
    <property type="term" value="F:zinc ion binding"/>
    <property type="evidence" value="ECO:0007669"/>
    <property type="project" value="UniProtKB-KW"/>
</dbReference>
<dbReference type="STRING" id="1095630.A0A2J6TK40"/>
<dbReference type="PANTHER" id="PTHR45873">
    <property type="entry name" value="DNA POLYMERASE ETA"/>
    <property type="match status" value="1"/>
</dbReference>
<dbReference type="GO" id="GO:0007064">
    <property type="term" value="P:mitotic sister chromatid cohesion"/>
    <property type="evidence" value="ECO:0007669"/>
    <property type="project" value="UniProtKB-ARBA"/>
</dbReference>
<dbReference type="Gene3D" id="1.10.150.20">
    <property type="entry name" value="5' to 3' exonuclease, C-terminal subdomain"/>
    <property type="match status" value="1"/>
</dbReference>
<dbReference type="PROSITE" id="PS50173">
    <property type="entry name" value="UMUC"/>
    <property type="match status" value="1"/>
</dbReference>
<dbReference type="EMBL" id="KZ613782">
    <property type="protein sequence ID" value="PMD63387.1"/>
    <property type="molecule type" value="Genomic_DNA"/>
</dbReference>
<dbReference type="PANTHER" id="PTHR45873:SF1">
    <property type="entry name" value="DNA POLYMERASE ETA"/>
    <property type="match status" value="1"/>
</dbReference>
<dbReference type="Pfam" id="PF21704">
    <property type="entry name" value="POLH-Rev1_HhH"/>
    <property type="match status" value="1"/>
</dbReference>
<organism evidence="13 14">
    <name type="scientific">Hyaloscypha bicolor E</name>
    <dbReference type="NCBI Taxonomy" id="1095630"/>
    <lineage>
        <taxon>Eukaryota</taxon>
        <taxon>Fungi</taxon>
        <taxon>Dikarya</taxon>
        <taxon>Ascomycota</taxon>
        <taxon>Pezizomycotina</taxon>
        <taxon>Leotiomycetes</taxon>
        <taxon>Helotiales</taxon>
        <taxon>Hyaloscyphaceae</taxon>
        <taxon>Hyaloscypha</taxon>
        <taxon>Hyaloscypha bicolor</taxon>
    </lineage>
</organism>
<dbReference type="SUPFAM" id="SSF100879">
    <property type="entry name" value="Lesion bypass DNA polymerase (Y-family), little finger domain"/>
    <property type="match status" value="1"/>
</dbReference>
<dbReference type="FunFam" id="3.30.1490.100:FF:000009">
    <property type="entry name" value="DNA polymerase eta subunit"/>
    <property type="match status" value="1"/>
</dbReference>
<dbReference type="GO" id="GO:0005657">
    <property type="term" value="C:replication fork"/>
    <property type="evidence" value="ECO:0007669"/>
    <property type="project" value="UniProtKB-ARBA"/>
</dbReference>
<feature type="region of interest" description="Disordered" evidence="10">
    <location>
        <begin position="496"/>
        <end position="560"/>
    </location>
</feature>
<evidence type="ECO:0000313" key="14">
    <source>
        <dbReference type="Proteomes" id="UP000235371"/>
    </source>
</evidence>
<keyword evidence="2" id="KW-0808">Transferase</keyword>
<feature type="compositionally biased region" description="Basic and acidic residues" evidence="10">
    <location>
        <begin position="533"/>
        <end position="542"/>
    </location>
</feature>
<keyword evidence="8" id="KW-0539">Nucleus</keyword>
<evidence type="ECO:0000256" key="10">
    <source>
        <dbReference type="SAM" id="MobiDB-lite"/>
    </source>
</evidence>
<dbReference type="GO" id="GO:0003887">
    <property type="term" value="F:DNA-directed DNA polymerase activity"/>
    <property type="evidence" value="ECO:0007669"/>
    <property type="project" value="TreeGrafter"/>
</dbReference>
<dbReference type="InterPro" id="IPR036775">
    <property type="entry name" value="DNA_pol_Y-fam_lit_finger_sf"/>
</dbReference>
<keyword evidence="6" id="KW-0862">Zinc</keyword>
<dbReference type="FunFam" id="3.40.1170.60:FF:000008">
    <property type="entry name" value="DNA polymerase eta subunit"/>
    <property type="match status" value="1"/>
</dbReference>
<dbReference type="InterPro" id="IPR043502">
    <property type="entry name" value="DNA/RNA_pol_sf"/>
</dbReference>
<dbReference type="Gene3D" id="3.40.1170.60">
    <property type="match status" value="1"/>
</dbReference>
<dbReference type="Proteomes" id="UP000235371">
    <property type="component" value="Unassembled WGS sequence"/>
</dbReference>
<keyword evidence="4" id="KW-0227">DNA damage</keyword>
<dbReference type="PIRSF" id="PIRSF036603">
    <property type="entry name" value="DPol_eta"/>
    <property type="match status" value="1"/>
</dbReference>
<gene>
    <name evidence="13" type="ORF">K444DRAFT_641617</name>
</gene>
<accession>A0A2J6TK40</accession>
<evidence type="ECO:0000259" key="12">
    <source>
        <dbReference type="PROSITE" id="PS51907"/>
    </source>
</evidence>
<dbReference type="GO" id="GO:0070987">
    <property type="term" value="P:error-free translesion synthesis"/>
    <property type="evidence" value="ECO:0007669"/>
    <property type="project" value="UniProtKB-ARBA"/>
</dbReference>
<dbReference type="GO" id="GO:0035861">
    <property type="term" value="C:site of double-strand break"/>
    <property type="evidence" value="ECO:0007669"/>
    <property type="project" value="TreeGrafter"/>
</dbReference>
<dbReference type="GO" id="GO:0006281">
    <property type="term" value="P:DNA repair"/>
    <property type="evidence" value="ECO:0007669"/>
    <property type="project" value="UniProtKB-KW"/>
</dbReference>
<comment type="subcellular location">
    <subcellularLocation>
        <location evidence="1">Nucleus</location>
    </subcellularLocation>
</comment>
<dbReference type="GO" id="GO:0003684">
    <property type="term" value="F:damaged DNA binding"/>
    <property type="evidence" value="ECO:0007669"/>
    <property type="project" value="InterPro"/>
</dbReference>
<name>A0A2J6TK40_9HELO</name>
<feature type="region of interest" description="Disordered" evidence="10">
    <location>
        <begin position="626"/>
        <end position="673"/>
    </location>
</feature>
<dbReference type="FunFam" id="1.10.150.20:FF:000014">
    <property type="entry name" value="Polymerase (DNA directed), eta"/>
    <property type="match status" value="1"/>
</dbReference>
<protein>
    <recommendedName>
        <fullName evidence="9">DNA polymerase eta</fullName>
    </recommendedName>
</protein>
<dbReference type="Pfam" id="PF11799">
    <property type="entry name" value="IMS_C"/>
    <property type="match status" value="1"/>
</dbReference>
<evidence type="ECO:0000256" key="1">
    <source>
        <dbReference type="ARBA" id="ARBA00004123"/>
    </source>
</evidence>
<dbReference type="SUPFAM" id="SSF56672">
    <property type="entry name" value="DNA/RNA polymerases"/>
    <property type="match status" value="1"/>
</dbReference>
<evidence type="ECO:0000256" key="5">
    <source>
        <dbReference type="ARBA" id="ARBA00022771"/>
    </source>
</evidence>
<dbReference type="InterPro" id="IPR017961">
    <property type="entry name" value="DNA_pol_Y-fam_little_finger"/>
</dbReference>
<evidence type="ECO:0000259" key="11">
    <source>
        <dbReference type="PROSITE" id="PS50173"/>
    </source>
</evidence>
<evidence type="ECO:0000256" key="2">
    <source>
        <dbReference type="ARBA" id="ARBA00022679"/>
    </source>
</evidence>
<dbReference type="FunCoup" id="A0A2J6TK40">
    <property type="interactions" value="616"/>
</dbReference>
<keyword evidence="3" id="KW-0479">Metal-binding</keyword>
<proteinExistence type="predicted"/>
<keyword evidence="7" id="KW-0234">DNA repair</keyword>
<evidence type="ECO:0000256" key="3">
    <source>
        <dbReference type="ARBA" id="ARBA00022723"/>
    </source>
</evidence>
<dbReference type="Pfam" id="PF00817">
    <property type="entry name" value="IMS"/>
    <property type="match status" value="1"/>
</dbReference>
<feature type="domain" description="UmuC" evidence="11">
    <location>
        <begin position="46"/>
        <end position="308"/>
    </location>
</feature>
<dbReference type="GeneID" id="36592722"/>
<evidence type="ECO:0000256" key="9">
    <source>
        <dbReference type="ARBA" id="ARBA00044975"/>
    </source>
</evidence>
<dbReference type="OrthoDB" id="5723at2759"/>
<sequence>MSSSQPFQPSSPMSAGGGALRRKSRFTYKQLALLAASSTNCPLRVIAHVDLDAFYAQCEMVRLGVPEDQPLAVQQWQGLIAINYPSRKFGLSRHVNIAEAKKLCPNLIMQHVATWKEGEEKWAYHDDAAKNIATHKVSLDPYRLKSRQILSCIKDTLPAHLQKVEKASIDEVFMDLSAQVHSILLERYPQLSRPPPYDDPTECLPLPPTTALDWQADALVDLDVDETEEDDPDWDDVAILIGSEIVRDVRAAVRKQLKYTCSGGIAQNKMLAKLGSAHKKPNQQTVIRNRAVQMFLSDSKFTKIRGLGGKLGDQITSAFNTDTVKDLLEVPVEQLKQKLGDDTGTWVFQIIRGIDSSEVNSRTQIKSMLSAKSFRPSINTPEQAHRWLRIFAADIYSRLVEEGVLENKRRPKTLTLHFRHGGQMKSRQAPISLGKKIDETALFELAKNLLSQIILEGRVWPCSNISLSVGGFEDGIQGNLGIGAFLVKGEAAKATSSSARESSRTATGQERSEKRRRLEGTTGIQKFFGKPDSTGEHDDDFGAHGLLGNSPSAEAGSADRDEFEMAASPYINEATEFQQENNLLSAGTSALHQQQITDYICTRCNRAIEPANVDSHQDWHFAKDLQDEEKGQLSHQLQATTTSKTNKKSGTNTNKKKTAREKPEKGQSKLAFG</sequence>
<evidence type="ECO:0000256" key="7">
    <source>
        <dbReference type="ARBA" id="ARBA00023204"/>
    </source>
</evidence>
<dbReference type="GO" id="GO:0042276">
    <property type="term" value="P:error-prone translesion synthesis"/>
    <property type="evidence" value="ECO:0007669"/>
    <property type="project" value="TreeGrafter"/>
</dbReference>
<dbReference type="AlphaFoldDB" id="A0A2J6TK40"/>
<dbReference type="GO" id="GO:0005634">
    <property type="term" value="C:nucleus"/>
    <property type="evidence" value="ECO:0007669"/>
    <property type="project" value="UniProtKB-SubCell"/>
</dbReference>